<accession>A0A4Q1V588</accession>
<evidence type="ECO:0000256" key="1">
    <source>
        <dbReference type="SAM" id="MobiDB-lite"/>
    </source>
</evidence>
<proteinExistence type="predicted"/>
<organism evidence="2 3">
    <name type="scientific">Bradyrhizobium betae</name>
    <dbReference type="NCBI Taxonomy" id="244734"/>
    <lineage>
        <taxon>Bacteria</taxon>
        <taxon>Pseudomonadati</taxon>
        <taxon>Pseudomonadota</taxon>
        <taxon>Alphaproteobacteria</taxon>
        <taxon>Hyphomicrobiales</taxon>
        <taxon>Nitrobacteraceae</taxon>
        <taxon>Bradyrhizobium</taxon>
    </lineage>
</organism>
<evidence type="ECO:0000313" key="2">
    <source>
        <dbReference type="EMBL" id="RXT45696.1"/>
    </source>
</evidence>
<evidence type="ECO:0000313" key="3">
    <source>
        <dbReference type="Proteomes" id="UP000290819"/>
    </source>
</evidence>
<protein>
    <submittedName>
        <fullName evidence="2">Uncharacterized protein</fullName>
    </submittedName>
</protein>
<comment type="caution">
    <text evidence="2">The sequence shown here is derived from an EMBL/GenBank/DDBJ whole genome shotgun (WGS) entry which is preliminary data.</text>
</comment>
<gene>
    <name evidence="2" type="ORF">B5V03_18660</name>
</gene>
<name>A0A4Q1V588_9BRAD</name>
<reference evidence="2 3" key="1">
    <citation type="submission" date="2017-03" db="EMBL/GenBank/DDBJ databases">
        <authorList>
            <person name="Safronova V.I."/>
            <person name="Sazanova A.L."/>
            <person name="Chirak E.R."/>
        </authorList>
    </citation>
    <scope>NUCLEOTIDE SEQUENCE [LARGE SCALE GENOMIC DNA]</scope>
    <source>
        <strain evidence="2 3">Opo-243</strain>
    </source>
</reference>
<keyword evidence="3" id="KW-1185">Reference proteome</keyword>
<feature type="region of interest" description="Disordered" evidence="1">
    <location>
        <begin position="1"/>
        <end position="68"/>
    </location>
</feature>
<dbReference type="EMBL" id="MZXW01000021">
    <property type="protein sequence ID" value="RXT45696.1"/>
    <property type="molecule type" value="Genomic_DNA"/>
</dbReference>
<sequence length="68" mass="7481">MMPQRATHREAPAIRVVPVPPSNQMRRERSGIEPIHAAECVRSHGKSHMHGDGPPNRHGLGARAIDDC</sequence>
<dbReference type="Proteomes" id="UP000290819">
    <property type="component" value="Unassembled WGS sequence"/>
</dbReference>
<dbReference type="AlphaFoldDB" id="A0A4Q1V588"/>